<organism evidence="9 10">
    <name type="scientific">Niabella yanshanensis</name>
    <dbReference type="NCBI Taxonomy" id="577386"/>
    <lineage>
        <taxon>Bacteria</taxon>
        <taxon>Pseudomonadati</taxon>
        <taxon>Bacteroidota</taxon>
        <taxon>Chitinophagia</taxon>
        <taxon>Chitinophagales</taxon>
        <taxon>Chitinophagaceae</taxon>
        <taxon>Niabella</taxon>
    </lineage>
</organism>
<keyword evidence="4 9" id="KW-0378">Hydrolase</keyword>
<dbReference type="GO" id="GO:0008233">
    <property type="term" value="F:peptidase activity"/>
    <property type="evidence" value="ECO:0007669"/>
    <property type="project" value="UniProtKB-KW"/>
</dbReference>
<feature type="transmembrane region" description="Helical" evidence="7">
    <location>
        <begin position="170"/>
        <end position="189"/>
    </location>
</feature>
<feature type="domain" description="Peptidase S54 rhomboid" evidence="8">
    <location>
        <begin position="73"/>
        <end position="221"/>
    </location>
</feature>
<dbReference type="EC" id="3.4.21.-" evidence="9"/>
<evidence type="ECO:0000256" key="4">
    <source>
        <dbReference type="ARBA" id="ARBA00022801"/>
    </source>
</evidence>
<name>A0ABZ0W5Y8_9BACT</name>
<keyword evidence="10" id="KW-1185">Reference proteome</keyword>
<dbReference type="SUPFAM" id="SSF144091">
    <property type="entry name" value="Rhomboid-like"/>
    <property type="match status" value="1"/>
</dbReference>
<dbReference type="InterPro" id="IPR035952">
    <property type="entry name" value="Rhomboid-like_sf"/>
</dbReference>
<comment type="similarity">
    <text evidence="2">Belongs to the peptidase S54 family.</text>
</comment>
<dbReference type="GO" id="GO:0006508">
    <property type="term" value="P:proteolysis"/>
    <property type="evidence" value="ECO:0007669"/>
    <property type="project" value="UniProtKB-KW"/>
</dbReference>
<reference evidence="9 10" key="1">
    <citation type="submission" date="2023-12" db="EMBL/GenBank/DDBJ databases">
        <title>Genome sequencing and assembly of bacterial species from a model synthetic community.</title>
        <authorList>
            <person name="Hogle S.L."/>
        </authorList>
    </citation>
    <scope>NUCLEOTIDE SEQUENCE [LARGE SCALE GENOMIC DNA]</scope>
    <source>
        <strain evidence="9 10">HAMBI_3031</strain>
    </source>
</reference>
<keyword evidence="6 7" id="KW-0472">Membrane</keyword>
<dbReference type="PANTHER" id="PTHR43731">
    <property type="entry name" value="RHOMBOID PROTEASE"/>
    <property type="match status" value="1"/>
</dbReference>
<accession>A0ABZ0W5Y8</accession>
<feature type="transmembrane region" description="Helical" evidence="7">
    <location>
        <begin position="78"/>
        <end position="98"/>
    </location>
</feature>
<evidence type="ECO:0000256" key="5">
    <source>
        <dbReference type="ARBA" id="ARBA00022989"/>
    </source>
</evidence>
<feature type="transmembrane region" description="Helical" evidence="7">
    <location>
        <begin position="201"/>
        <end position="222"/>
    </location>
</feature>
<dbReference type="RefSeq" id="WP_114791718.1">
    <property type="nucleotide sequence ID" value="NZ_CP139960.1"/>
</dbReference>
<feature type="transmembrane region" description="Helical" evidence="7">
    <location>
        <begin position="16"/>
        <end position="35"/>
    </location>
</feature>
<feature type="transmembrane region" description="Helical" evidence="7">
    <location>
        <begin position="110"/>
        <end position="130"/>
    </location>
</feature>
<keyword evidence="5 7" id="KW-1133">Transmembrane helix</keyword>
<evidence type="ECO:0000313" key="10">
    <source>
        <dbReference type="Proteomes" id="UP001325680"/>
    </source>
</evidence>
<dbReference type="Gene3D" id="1.20.1540.10">
    <property type="entry name" value="Rhomboid-like"/>
    <property type="match status" value="1"/>
</dbReference>
<keyword evidence="9" id="KW-0645">Protease</keyword>
<dbReference type="Proteomes" id="UP001325680">
    <property type="component" value="Chromosome"/>
</dbReference>
<protein>
    <submittedName>
        <fullName evidence="9">Rhomboid family intramembrane serine protease</fullName>
        <ecNumber evidence="9">3.4.21.-</ecNumber>
    </submittedName>
</protein>
<dbReference type="InterPro" id="IPR022764">
    <property type="entry name" value="Peptidase_S54_rhomboid_dom"/>
</dbReference>
<sequence>MIPIGDDNSGRTITPYINYLLIAINILVFVFAQGMGANEAFLGRYAAVPEEILSNRDIVGGGLGVTPIPVYGTILTSMFMHGGFGHIIGNMMYLLIFGDNLENVMGHKKYLIFYLLCGILATLSHIFISSYTHTGLYTPCVGASGAIAGVLGGYILLFPKNKIRIFLIPFIIRVNAFIALGLWIALQLIEGWGAMGREGSGIAYAAHVGGFAAGLILVSFFVTKQPVRR</sequence>
<evidence type="ECO:0000256" key="3">
    <source>
        <dbReference type="ARBA" id="ARBA00022692"/>
    </source>
</evidence>
<evidence type="ECO:0000256" key="7">
    <source>
        <dbReference type="SAM" id="Phobius"/>
    </source>
</evidence>
<evidence type="ECO:0000256" key="1">
    <source>
        <dbReference type="ARBA" id="ARBA00004141"/>
    </source>
</evidence>
<evidence type="ECO:0000313" key="9">
    <source>
        <dbReference type="EMBL" id="WQD37496.1"/>
    </source>
</evidence>
<proteinExistence type="inferred from homology"/>
<comment type="subcellular location">
    <subcellularLocation>
        <location evidence="1">Membrane</location>
        <topology evidence="1">Multi-pass membrane protein</topology>
    </subcellularLocation>
</comment>
<gene>
    <name evidence="9" type="ORF">U0035_17640</name>
</gene>
<dbReference type="InterPro" id="IPR050925">
    <property type="entry name" value="Rhomboid_protease_S54"/>
</dbReference>
<dbReference type="EMBL" id="CP139960">
    <property type="protein sequence ID" value="WQD37496.1"/>
    <property type="molecule type" value="Genomic_DNA"/>
</dbReference>
<dbReference type="PANTHER" id="PTHR43731:SF14">
    <property type="entry name" value="PRESENILIN-ASSOCIATED RHOMBOID-LIKE PROTEIN, MITOCHONDRIAL"/>
    <property type="match status" value="1"/>
</dbReference>
<evidence type="ECO:0000259" key="8">
    <source>
        <dbReference type="Pfam" id="PF01694"/>
    </source>
</evidence>
<feature type="transmembrane region" description="Helical" evidence="7">
    <location>
        <begin position="136"/>
        <end position="158"/>
    </location>
</feature>
<dbReference type="Pfam" id="PF01694">
    <property type="entry name" value="Rhomboid"/>
    <property type="match status" value="1"/>
</dbReference>
<evidence type="ECO:0000256" key="6">
    <source>
        <dbReference type="ARBA" id="ARBA00023136"/>
    </source>
</evidence>
<keyword evidence="3 7" id="KW-0812">Transmembrane</keyword>
<evidence type="ECO:0000256" key="2">
    <source>
        <dbReference type="ARBA" id="ARBA00009045"/>
    </source>
</evidence>